<dbReference type="SUPFAM" id="SSF57756">
    <property type="entry name" value="Retrovirus zinc finger-like domains"/>
    <property type="match status" value="1"/>
</dbReference>
<dbReference type="PANTHER" id="PTHR13493:SF3">
    <property type="entry name" value="RRNA N6-ADENOSINE-METHYLTRANSFERASE ZCCHC4"/>
    <property type="match status" value="1"/>
</dbReference>
<sequence>MSKTSTDVVVGDIDNNPHCPHGPTVLFSKASQEGVTRYFACSACRDRKNCKFYVLEDQRDKYNKAAWDKEIANFKKDVHHRQMYINYHKTLQSSSVRWFCNNCNKLSCEEEPKHLSHSVVKYLSLSDLEHPSKILPPLDDSKKEAQYHFSDLSVRDILRIFMRLGYRNVICIGAPRIHECIKNNHPNLSSILLDIDKRYHNFSSPLEYCWYNMFNHHFFFTEAKDVFETFLQTDRGKGMVLITDPPFGGRTEMLSATFKRINEDYKRLNKTESNLPMFWIYPYFMEPQIVNYMPDFAMSDYKVDYENHCSFQNSRRGKIQGSPIRIFTNVNLSLIELPPNEYRFCNKCSKWVGKENKHCDSCGACTSKNGETYVHCYLCNRCVKPAWVHCQQCNRCAQLGHTCSTINFSKDCFYCKERGHKQADCPLLSSDKKPVKKGTTKSGKQKKRKPSERCNKLKKKLKQQ</sequence>
<evidence type="ECO:0000256" key="3">
    <source>
        <dbReference type="ARBA" id="ARBA00022603"/>
    </source>
</evidence>
<evidence type="ECO:0000256" key="4">
    <source>
        <dbReference type="ARBA" id="ARBA00022679"/>
    </source>
</evidence>
<evidence type="ECO:0000256" key="6">
    <source>
        <dbReference type="PROSITE-ProRule" id="PRU00047"/>
    </source>
</evidence>
<dbReference type="InterPro" id="IPR037275">
    <property type="entry name" value="Znf_CTCHY_sf"/>
</dbReference>
<feature type="domain" description="CTCHY-type" evidence="9">
    <location>
        <begin position="340"/>
        <end position="404"/>
    </location>
</feature>
<evidence type="ECO:0000256" key="1">
    <source>
        <dbReference type="ARBA" id="ARBA00004496"/>
    </source>
</evidence>
<dbReference type="EMBL" id="OU900102">
    <property type="protein sequence ID" value="CAG9865183.1"/>
    <property type="molecule type" value="Genomic_DNA"/>
</dbReference>
<keyword evidence="6" id="KW-0862">Zinc</keyword>
<evidence type="ECO:0000313" key="10">
    <source>
        <dbReference type="EMBL" id="CAG9865183.1"/>
    </source>
</evidence>
<reference evidence="10" key="1">
    <citation type="submission" date="2022-01" db="EMBL/GenBank/DDBJ databases">
        <authorList>
            <person name="King R."/>
        </authorList>
    </citation>
    <scope>NUCLEOTIDE SEQUENCE</scope>
</reference>
<feature type="region of interest" description="Disordered" evidence="7">
    <location>
        <begin position="424"/>
        <end position="464"/>
    </location>
</feature>
<evidence type="ECO:0000256" key="5">
    <source>
        <dbReference type="ARBA" id="ARBA00023242"/>
    </source>
</evidence>
<keyword evidence="11" id="KW-1185">Reference proteome</keyword>
<dbReference type="AlphaFoldDB" id="A0A9N9U0W7"/>
<evidence type="ECO:0000256" key="2">
    <source>
        <dbReference type="ARBA" id="ARBA00022490"/>
    </source>
</evidence>
<proteinExistence type="predicted"/>
<dbReference type="InterPro" id="IPR017921">
    <property type="entry name" value="Znf_CTCHY"/>
</dbReference>
<dbReference type="PROSITE" id="PS50158">
    <property type="entry name" value="ZF_CCHC"/>
    <property type="match status" value="1"/>
</dbReference>
<evidence type="ECO:0000256" key="7">
    <source>
        <dbReference type="SAM" id="MobiDB-lite"/>
    </source>
</evidence>
<evidence type="ECO:0000259" key="8">
    <source>
        <dbReference type="PROSITE" id="PS50158"/>
    </source>
</evidence>
<dbReference type="PROSITE" id="PS50216">
    <property type="entry name" value="DHHC"/>
    <property type="match status" value="1"/>
</dbReference>
<keyword evidence="6" id="KW-0863">Zinc-finger</keyword>
<keyword evidence="2" id="KW-0963">Cytoplasm</keyword>
<dbReference type="InterPro" id="IPR002052">
    <property type="entry name" value="DNA_methylase_N6_adenine_CS"/>
</dbReference>
<organism evidence="10 11">
    <name type="scientific">Phyllotreta striolata</name>
    <name type="common">Striped flea beetle</name>
    <name type="synonym">Crioceris striolata</name>
    <dbReference type="NCBI Taxonomy" id="444603"/>
    <lineage>
        <taxon>Eukaryota</taxon>
        <taxon>Metazoa</taxon>
        <taxon>Ecdysozoa</taxon>
        <taxon>Arthropoda</taxon>
        <taxon>Hexapoda</taxon>
        <taxon>Insecta</taxon>
        <taxon>Pterygota</taxon>
        <taxon>Neoptera</taxon>
        <taxon>Endopterygota</taxon>
        <taxon>Coleoptera</taxon>
        <taxon>Polyphaga</taxon>
        <taxon>Cucujiformia</taxon>
        <taxon>Chrysomeloidea</taxon>
        <taxon>Chrysomelidae</taxon>
        <taxon>Galerucinae</taxon>
        <taxon>Alticini</taxon>
        <taxon>Phyllotreta</taxon>
    </lineage>
</organism>
<dbReference type="SUPFAM" id="SSF161245">
    <property type="entry name" value="Zinc hairpin stack"/>
    <property type="match status" value="1"/>
</dbReference>
<dbReference type="PROSITE" id="PS51270">
    <property type="entry name" value="ZF_CTCHY"/>
    <property type="match status" value="1"/>
</dbReference>
<dbReference type="Proteomes" id="UP001153712">
    <property type="component" value="Chromosome 9"/>
</dbReference>
<dbReference type="InterPro" id="IPR036875">
    <property type="entry name" value="Znf_CCHC_sf"/>
</dbReference>
<dbReference type="InterPro" id="IPR041370">
    <property type="entry name" value="Mlase_EEF1AKMT1/ZCCHC4"/>
</dbReference>
<evidence type="ECO:0008006" key="12">
    <source>
        <dbReference type="Google" id="ProtNLM"/>
    </source>
</evidence>
<accession>A0A9N9U0W7</accession>
<keyword evidence="6" id="KW-0479">Metal-binding</keyword>
<feature type="compositionally biased region" description="Basic residues" evidence="7">
    <location>
        <begin position="434"/>
        <end position="464"/>
    </location>
</feature>
<name>A0A9N9U0W7_PHYSR</name>
<dbReference type="OrthoDB" id="431817at2759"/>
<protein>
    <recommendedName>
        <fullName evidence="12">Zinc finger CCHC domain-containing protein 4</fullName>
    </recommendedName>
</protein>
<keyword evidence="5" id="KW-0539">Nucleus</keyword>
<feature type="domain" description="CCHC-type" evidence="8">
    <location>
        <begin position="412"/>
        <end position="426"/>
    </location>
</feature>
<gene>
    <name evidence="10" type="ORF">PHYEVI_LOCUS11426</name>
</gene>
<comment type="subcellular location">
    <subcellularLocation>
        <location evidence="1">Cytoplasm</location>
    </subcellularLocation>
</comment>
<evidence type="ECO:0000313" key="11">
    <source>
        <dbReference type="Proteomes" id="UP001153712"/>
    </source>
</evidence>
<dbReference type="Pfam" id="PF10237">
    <property type="entry name" value="N6-adenineMlase"/>
    <property type="match status" value="1"/>
</dbReference>
<dbReference type="InterPro" id="IPR039846">
    <property type="entry name" value="ZCCHC4"/>
</dbReference>
<dbReference type="PANTHER" id="PTHR13493">
    <property type="entry name" value="ZINC FINGER CCHC DOMAIN-CONTAINING"/>
    <property type="match status" value="1"/>
</dbReference>
<dbReference type="GO" id="GO:0008270">
    <property type="term" value="F:zinc ion binding"/>
    <property type="evidence" value="ECO:0007669"/>
    <property type="project" value="UniProtKB-KW"/>
</dbReference>
<evidence type="ECO:0000259" key="9">
    <source>
        <dbReference type="PROSITE" id="PS51270"/>
    </source>
</evidence>
<keyword evidence="3" id="KW-0489">Methyltransferase</keyword>
<dbReference type="InterPro" id="IPR001878">
    <property type="entry name" value="Znf_CCHC"/>
</dbReference>
<dbReference type="GO" id="GO:0003676">
    <property type="term" value="F:nucleic acid binding"/>
    <property type="evidence" value="ECO:0007669"/>
    <property type="project" value="InterPro"/>
</dbReference>
<dbReference type="GO" id="GO:0005737">
    <property type="term" value="C:cytoplasm"/>
    <property type="evidence" value="ECO:0007669"/>
    <property type="project" value="UniProtKB-SubCell"/>
</dbReference>
<dbReference type="PROSITE" id="PS00092">
    <property type="entry name" value="N6_MTASE"/>
    <property type="match status" value="1"/>
</dbReference>
<dbReference type="SMART" id="SM00343">
    <property type="entry name" value="ZnF_C2HC"/>
    <property type="match status" value="1"/>
</dbReference>
<dbReference type="GO" id="GO:0005730">
    <property type="term" value="C:nucleolus"/>
    <property type="evidence" value="ECO:0007669"/>
    <property type="project" value="TreeGrafter"/>
</dbReference>
<keyword evidence="4" id="KW-0808">Transferase</keyword>
<dbReference type="GO" id="GO:0008988">
    <property type="term" value="F:rRNA (adenine-N6-)-methyltransferase activity"/>
    <property type="evidence" value="ECO:0007669"/>
    <property type="project" value="InterPro"/>
</dbReference>